<reference evidence="8 9" key="1">
    <citation type="submission" date="2020-02" db="EMBL/GenBank/DDBJ databases">
        <authorList>
            <person name="Kim H.M."/>
            <person name="Jeon C.O."/>
        </authorList>
    </citation>
    <scope>NUCLEOTIDE SEQUENCE [LARGE SCALE GENOMIC DNA]</scope>
    <source>
        <strain evidence="8 9">PeD5</strain>
    </source>
</reference>
<accession>A0A6M1LS07</accession>
<keyword evidence="2" id="KW-0378">Hydrolase</keyword>
<dbReference type="Proteomes" id="UP000475385">
    <property type="component" value="Unassembled WGS sequence"/>
</dbReference>
<dbReference type="SUPFAM" id="SSF52540">
    <property type="entry name" value="P-loop containing nucleoside triphosphate hydrolases"/>
    <property type="match status" value="2"/>
</dbReference>
<dbReference type="SMART" id="SM00490">
    <property type="entry name" value="HELICc"/>
    <property type="match status" value="1"/>
</dbReference>
<name>A0A6M1LS07_9PROT</name>
<evidence type="ECO:0000259" key="7">
    <source>
        <dbReference type="PROSITE" id="PS51194"/>
    </source>
</evidence>
<evidence type="ECO:0000256" key="5">
    <source>
        <dbReference type="SAM" id="Coils"/>
    </source>
</evidence>
<comment type="caution">
    <text evidence="8">The sequence shown here is derived from an EMBL/GenBank/DDBJ whole genome shotgun (WGS) entry which is preliminary data.</text>
</comment>
<dbReference type="GO" id="GO:0005524">
    <property type="term" value="F:ATP binding"/>
    <property type="evidence" value="ECO:0007669"/>
    <property type="project" value="UniProtKB-KW"/>
</dbReference>
<dbReference type="InterPro" id="IPR050699">
    <property type="entry name" value="RNA-DNA_Helicase"/>
</dbReference>
<dbReference type="GO" id="GO:0016787">
    <property type="term" value="F:hydrolase activity"/>
    <property type="evidence" value="ECO:0007669"/>
    <property type="project" value="UniProtKB-KW"/>
</dbReference>
<dbReference type="PROSITE" id="PS51194">
    <property type="entry name" value="HELICASE_CTER"/>
    <property type="match status" value="1"/>
</dbReference>
<reference evidence="8 9" key="2">
    <citation type="submission" date="2020-03" db="EMBL/GenBank/DDBJ databases">
        <title>Roseomonas stagni sp. nov., isolated from pond water in Japan.</title>
        <authorList>
            <person name="Furuhata K."/>
            <person name="Miyamoto H."/>
            <person name="Goto K."/>
        </authorList>
    </citation>
    <scope>NUCLEOTIDE SEQUENCE [LARGE SCALE GENOMIC DNA]</scope>
    <source>
        <strain evidence="8 9">PeD5</strain>
    </source>
</reference>
<feature type="compositionally biased region" description="Basic and acidic residues" evidence="6">
    <location>
        <begin position="818"/>
        <end position="856"/>
    </location>
</feature>
<dbReference type="InterPro" id="IPR001650">
    <property type="entry name" value="Helicase_C-like"/>
</dbReference>
<evidence type="ECO:0000313" key="8">
    <source>
        <dbReference type="EMBL" id="NGM22812.1"/>
    </source>
</evidence>
<evidence type="ECO:0000313" key="9">
    <source>
        <dbReference type="Proteomes" id="UP000475385"/>
    </source>
</evidence>
<organism evidence="8 9">
    <name type="scientific">Falsiroseomonas algicola</name>
    <dbReference type="NCBI Taxonomy" id="2716930"/>
    <lineage>
        <taxon>Bacteria</taxon>
        <taxon>Pseudomonadati</taxon>
        <taxon>Pseudomonadota</taxon>
        <taxon>Alphaproteobacteria</taxon>
        <taxon>Acetobacterales</taxon>
        <taxon>Roseomonadaceae</taxon>
        <taxon>Falsiroseomonas</taxon>
    </lineage>
</organism>
<evidence type="ECO:0000256" key="2">
    <source>
        <dbReference type="ARBA" id="ARBA00022801"/>
    </source>
</evidence>
<dbReference type="GO" id="GO:0004386">
    <property type="term" value="F:helicase activity"/>
    <property type="evidence" value="ECO:0007669"/>
    <property type="project" value="UniProtKB-KW"/>
</dbReference>
<dbReference type="EMBL" id="JAAIKB010000011">
    <property type="protein sequence ID" value="NGM22812.1"/>
    <property type="molecule type" value="Genomic_DNA"/>
</dbReference>
<evidence type="ECO:0000256" key="1">
    <source>
        <dbReference type="ARBA" id="ARBA00022741"/>
    </source>
</evidence>
<proteinExistence type="predicted"/>
<keyword evidence="5" id="KW-0175">Coiled coil</keyword>
<sequence length="1034" mass="114033">MFAPRVRAVLGPTNTGKTHLAITRLLAHASGIIGFPLRLLARENYDRMVAAKGEKYVALITGEEKIVPPEARWFACTVEAMPLDRRAEFVAVDEIQLCADADRGHIFTDRLLHARGLVETMFLGAETIRPLLQRLVPQAEIETRPRLSQLTHAGQAKLTKLPPRSAIVAFSATEVYAIAEAVRRRRGGCAVVMGRLSPRTRNAQVALYQNREVDFLVATDAIGMGLNMDVDHVAFADLRKFDGHNLRALNAQEAAQIAGRAGRGMRDGSFGTTADCPPLPDELAHQIEGHHFEALSQIAWRNSDLDFASIDGLLDSLAAPPPQPGLAKGNDAVDHITLNALSREADIRGLAQGRARVRLLWEACQVPDFRKMSDDSHTRLCGKIFGHLAQEGRLPTDWVAGNIAALGNVEGDLDTLMARLAHIRIWSYIAARADWIADAETQQAEARRAEEAVSDALHERLIARFVDRRAAHLIRSLDDTEKELLSAVTRQGDVLVEGHTVGKVQGFHFHPDPDATKEEEKRLVLRAARRALREEMPRRLAALEMAKDEAFTLTPQHRIMWDGAEVARLRPGPEPLKPHVDVLATEFLDNTQRERVRAKLALWLEGLVKKELGGLEAMEAKAAEDNTLRGPAFRLRENMGLAPGATDREVPAELRTRLKAIGIRAGRYALYLPDVLKPRAMQLRAQLWALRRNIPTPLLPNPGLVAVTLPEVPLPAPADPNTPRGPEGWPPGFAIMAGWLPAGRVLLRLDVAERIAGELGYLTRRAPAPVPEGLASRLGVKGDTLPMALEAMGFRLIPGGELEEGQFGPPAPPRISVHRPERQGPRGPRRPDQARPEGRPDQARGPRRDDRPRGPRPEGAPDGAPRPVYFGPPIPPELRQPRPDRGPRRDGPPRDGQRRDGPPRDGQRRDFGPRRDGGNRPPRDGAPAADQAPQADRPAADRPQGDRPRGDRPQGDRPRGDRPRFDGPRPDRRPDGPRPQGDRPRFDGPRPDRGGDRGGDRGRFSRDERPREVIAAPKPDSPFAVLAQLKLKKD</sequence>
<gene>
    <name evidence="8" type="ORF">G3576_22555</name>
</gene>
<feature type="region of interest" description="Disordered" evidence="6">
    <location>
        <begin position="800"/>
        <end position="1034"/>
    </location>
</feature>
<feature type="compositionally biased region" description="Basic and acidic residues" evidence="6">
    <location>
        <begin position="938"/>
        <end position="1012"/>
    </location>
</feature>
<evidence type="ECO:0000256" key="6">
    <source>
        <dbReference type="SAM" id="MobiDB-lite"/>
    </source>
</evidence>
<protein>
    <submittedName>
        <fullName evidence="8">DNA helicase</fullName>
    </submittedName>
</protein>
<feature type="coiled-coil region" evidence="5">
    <location>
        <begin position="432"/>
        <end position="459"/>
    </location>
</feature>
<keyword evidence="3 8" id="KW-0347">Helicase</keyword>
<dbReference type="Gene3D" id="3.40.50.300">
    <property type="entry name" value="P-loop containing nucleotide triphosphate hydrolases"/>
    <property type="match status" value="2"/>
</dbReference>
<dbReference type="InterPro" id="IPR027417">
    <property type="entry name" value="P-loop_NTPase"/>
</dbReference>
<dbReference type="PANTHER" id="PTHR12131:SF1">
    <property type="entry name" value="ATP-DEPENDENT RNA HELICASE SUPV3L1, MITOCHONDRIAL-RELATED"/>
    <property type="match status" value="1"/>
</dbReference>
<feature type="domain" description="Helicase C-terminal" evidence="7">
    <location>
        <begin position="153"/>
        <end position="311"/>
    </location>
</feature>
<dbReference type="Pfam" id="PF22527">
    <property type="entry name" value="DEXQc_Suv3"/>
    <property type="match status" value="1"/>
</dbReference>
<keyword evidence="1" id="KW-0547">Nucleotide-binding</keyword>
<dbReference type="RefSeq" id="WP_164696733.1">
    <property type="nucleotide sequence ID" value="NZ_JAAIKB010000011.1"/>
</dbReference>
<dbReference type="PANTHER" id="PTHR12131">
    <property type="entry name" value="ATP-DEPENDENT RNA AND DNA HELICASE"/>
    <property type="match status" value="1"/>
</dbReference>
<keyword evidence="4" id="KW-0067">ATP-binding</keyword>
<dbReference type="AlphaFoldDB" id="A0A6M1LS07"/>
<feature type="compositionally biased region" description="Basic and acidic residues" evidence="6">
    <location>
        <begin position="879"/>
        <end position="923"/>
    </location>
</feature>
<keyword evidence="9" id="KW-1185">Reference proteome</keyword>
<dbReference type="InterPro" id="IPR055206">
    <property type="entry name" value="DEXQc_SUV3"/>
</dbReference>
<dbReference type="Pfam" id="PF00271">
    <property type="entry name" value="Helicase_C"/>
    <property type="match status" value="1"/>
</dbReference>
<evidence type="ECO:0000256" key="3">
    <source>
        <dbReference type="ARBA" id="ARBA00022806"/>
    </source>
</evidence>
<feature type="compositionally biased region" description="Low complexity" evidence="6">
    <location>
        <begin position="925"/>
        <end position="937"/>
    </location>
</feature>
<evidence type="ECO:0000256" key="4">
    <source>
        <dbReference type="ARBA" id="ARBA00022840"/>
    </source>
</evidence>